<reference evidence="9" key="2">
    <citation type="submission" date="2025-09" db="UniProtKB">
        <authorList>
            <consortium name="Ensembl"/>
        </authorList>
    </citation>
    <scope>IDENTIFICATION</scope>
</reference>
<evidence type="ECO:0000256" key="3">
    <source>
        <dbReference type="ARBA" id="ARBA00022525"/>
    </source>
</evidence>
<dbReference type="InterPro" id="IPR029062">
    <property type="entry name" value="Class_I_gatase-like"/>
</dbReference>
<feature type="active site" description="Proton donor" evidence="6">
    <location>
        <position position="296"/>
    </location>
</feature>
<dbReference type="PANTHER" id="PTHR11315">
    <property type="entry name" value="PROTEASE FAMILY C26 GAMMA-GLUTAMYL HYDROLASE"/>
    <property type="match status" value="1"/>
</dbReference>
<keyword evidence="4" id="KW-0732">Signal</keyword>
<feature type="active site" evidence="7">
    <location>
        <position position="296"/>
    </location>
</feature>
<feature type="transmembrane region" description="Helical" evidence="8">
    <location>
        <begin position="44"/>
        <end position="66"/>
    </location>
</feature>
<dbReference type="GO" id="GO:0005576">
    <property type="term" value="C:extracellular region"/>
    <property type="evidence" value="ECO:0007669"/>
    <property type="project" value="UniProtKB-SubCell"/>
</dbReference>
<evidence type="ECO:0000256" key="8">
    <source>
        <dbReference type="SAM" id="Phobius"/>
    </source>
</evidence>
<keyword evidence="3" id="KW-0964">Secreted</keyword>
<evidence type="ECO:0000256" key="6">
    <source>
        <dbReference type="PIRSR" id="PIRSR615527-1"/>
    </source>
</evidence>
<evidence type="ECO:0000256" key="7">
    <source>
        <dbReference type="PROSITE-ProRule" id="PRU00607"/>
    </source>
</evidence>
<evidence type="ECO:0000256" key="1">
    <source>
        <dbReference type="ARBA" id="ARBA00004239"/>
    </source>
</evidence>
<keyword evidence="8" id="KW-1133">Transmembrane helix</keyword>
<dbReference type="AlphaFoldDB" id="A0A8C5Q2Z4"/>
<dbReference type="PROSITE" id="PS51275">
    <property type="entry name" value="PEPTIDASE_C26_GGH"/>
    <property type="match status" value="1"/>
</dbReference>
<dbReference type="EC" id="3.4.19.9" evidence="7"/>
<comment type="similarity">
    <text evidence="2">Belongs to the peptidase C26 family.</text>
</comment>
<dbReference type="Ensembl" id="ENSLLET00000032462.1">
    <property type="protein sequence ID" value="ENSLLEP00000031255.1"/>
    <property type="gene ID" value="ENSLLEG00000019797.1"/>
</dbReference>
<proteinExistence type="inferred from homology"/>
<dbReference type="SUPFAM" id="SSF52317">
    <property type="entry name" value="Class I glutamine amidotransferase-like"/>
    <property type="match status" value="1"/>
</dbReference>
<evidence type="ECO:0000256" key="5">
    <source>
        <dbReference type="ARBA" id="ARBA00022801"/>
    </source>
</evidence>
<dbReference type="OrthoDB" id="64220at2759"/>
<dbReference type="Gene3D" id="3.40.50.880">
    <property type="match status" value="1"/>
</dbReference>
<dbReference type="InterPro" id="IPR015527">
    <property type="entry name" value="Pept_C26_g-glut_hydrolase"/>
</dbReference>
<dbReference type="InterPro" id="IPR011697">
    <property type="entry name" value="Peptidase_C26"/>
</dbReference>
<reference evidence="9" key="1">
    <citation type="submission" date="2025-08" db="UniProtKB">
        <authorList>
            <consortium name="Ensembl"/>
        </authorList>
    </citation>
    <scope>IDENTIFICATION</scope>
</reference>
<keyword evidence="8" id="KW-0812">Transmembrane</keyword>
<dbReference type="Proteomes" id="UP000694569">
    <property type="component" value="Unplaced"/>
</dbReference>
<feature type="active site" description="Nucleophile" evidence="6 7">
    <location>
        <position position="186"/>
    </location>
</feature>
<evidence type="ECO:0000256" key="2">
    <source>
        <dbReference type="ARBA" id="ARBA00011083"/>
    </source>
</evidence>
<dbReference type="GO" id="GO:0005773">
    <property type="term" value="C:vacuole"/>
    <property type="evidence" value="ECO:0007669"/>
    <property type="project" value="TreeGrafter"/>
</dbReference>
<evidence type="ECO:0000313" key="10">
    <source>
        <dbReference type="Proteomes" id="UP000694569"/>
    </source>
</evidence>
<comment type="subcellular location">
    <subcellularLocation>
        <location evidence="1">Secreted</location>
        <location evidence="1">Extracellular space</location>
    </subcellularLocation>
</comment>
<dbReference type="FunFam" id="3.40.50.880:FF:000024">
    <property type="entry name" value="Folate gamma-glutamyl hydrolase"/>
    <property type="match status" value="1"/>
</dbReference>
<name>A0A8C5Q2Z4_9ANUR</name>
<sequence length="371" mass="41792">MQCGLSGSGCRRRGGCCSLISRCPPDQSLHSPWRRRLCRRKGCCCLPFSAIMLGSLALLLLGAVLLSSKSLASKVKSLEQPVNHRPIIGVLAQETHFENLKSLGSSYIAASYVKTLESAGARVIPIKVNLPKEEYERIFSYINGILLPGGGVDIIQSGYAKASKIFYDLALKAYDNGDYFPIWGTCLGFEQLTYLTSGELLLTLTETENLSLALNFSQDALNSRLFGNIPKRLYNSLSDLPITANFHDWSLSMKNFTANEKMKKFYNVLSTNTDGKVEFISTFEAYTYPIYGVQWHPEKNPFEWKRNSDISHVAEAIHVAFYMAEFFVNEARKSLHTFPDDSLEKKALIYNYNPKYTGNNSVFEQVYFFDE</sequence>
<dbReference type="Pfam" id="PF07722">
    <property type="entry name" value="Peptidase_C26"/>
    <property type="match status" value="1"/>
</dbReference>
<dbReference type="GeneTree" id="ENSGT00490000043388"/>
<keyword evidence="8" id="KW-0472">Membrane</keyword>
<evidence type="ECO:0000313" key="9">
    <source>
        <dbReference type="Ensembl" id="ENSLLEP00000031255.1"/>
    </source>
</evidence>
<dbReference type="GO" id="GO:0034722">
    <property type="term" value="F:gamma-glutamyl-peptidase activity"/>
    <property type="evidence" value="ECO:0007669"/>
    <property type="project" value="UniProtKB-UniRule"/>
</dbReference>
<dbReference type="PANTHER" id="PTHR11315:SF20">
    <property type="entry name" value="GAMMA-GLUTAMYL HYDROLASE"/>
    <property type="match status" value="1"/>
</dbReference>
<protein>
    <recommendedName>
        <fullName evidence="7">folate gamma-glutamyl hydrolase</fullName>
        <ecNumber evidence="7">3.4.19.9</ecNumber>
    </recommendedName>
</protein>
<keyword evidence="5 7" id="KW-0378">Hydrolase</keyword>
<comment type="catalytic activity">
    <reaction evidence="7">
        <text>(6S)-5,6,7,8-tetrahydrofolyl-(gamma-L-Glu)(n) + (n-1) H2O = (6S)-5,6,7,8-tetrahydrofolate + (n-1) L-glutamate</text>
        <dbReference type="Rhea" id="RHEA:56784"/>
        <dbReference type="Rhea" id="RHEA-COMP:14738"/>
        <dbReference type="ChEBI" id="CHEBI:15377"/>
        <dbReference type="ChEBI" id="CHEBI:29985"/>
        <dbReference type="ChEBI" id="CHEBI:57453"/>
        <dbReference type="ChEBI" id="CHEBI:141005"/>
        <dbReference type="EC" id="3.4.19.9"/>
    </reaction>
</comment>
<accession>A0A8C5Q2Z4</accession>
<evidence type="ECO:0000256" key="4">
    <source>
        <dbReference type="ARBA" id="ARBA00022729"/>
    </source>
</evidence>
<dbReference type="PROSITE" id="PS51273">
    <property type="entry name" value="GATASE_TYPE_1"/>
    <property type="match status" value="1"/>
</dbReference>
<keyword evidence="10" id="KW-1185">Reference proteome</keyword>
<gene>
    <name evidence="9" type="primary">GGH</name>
</gene>
<organism evidence="9 10">
    <name type="scientific">Leptobrachium leishanense</name>
    <name type="common">Leishan spiny toad</name>
    <dbReference type="NCBI Taxonomy" id="445787"/>
    <lineage>
        <taxon>Eukaryota</taxon>
        <taxon>Metazoa</taxon>
        <taxon>Chordata</taxon>
        <taxon>Craniata</taxon>
        <taxon>Vertebrata</taxon>
        <taxon>Euteleostomi</taxon>
        <taxon>Amphibia</taxon>
        <taxon>Batrachia</taxon>
        <taxon>Anura</taxon>
        <taxon>Pelobatoidea</taxon>
        <taxon>Megophryidae</taxon>
        <taxon>Leptobrachium</taxon>
    </lineage>
</organism>
<dbReference type="GO" id="GO:0046900">
    <property type="term" value="P:tetrahydrofolylpolyglutamate metabolic process"/>
    <property type="evidence" value="ECO:0007669"/>
    <property type="project" value="TreeGrafter"/>
</dbReference>